<proteinExistence type="predicted"/>
<feature type="non-terminal residue" evidence="1">
    <location>
        <position position="1"/>
    </location>
</feature>
<reference evidence="1" key="1">
    <citation type="submission" date="2023-06" db="EMBL/GenBank/DDBJ databases">
        <authorList>
            <consortium name="Lawrence Berkeley National Laboratory"/>
            <person name="Ahrendt S."/>
            <person name="Sahu N."/>
            <person name="Indic B."/>
            <person name="Wong-Bajracharya J."/>
            <person name="Merenyi Z."/>
            <person name="Ke H.-M."/>
            <person name="Monk M."/>
            <person name="Kocsube S."/>
            <person name="Drula E."/>
            <person name="Lipzen A."/>
            <person name="Balint B."/>
            <person name="Henrissat B."/>
            <person name="Andreopoulos B."/>
            <person name="Martin F.M."/>
            <person name="Harder C.B."/>
            <person name="Rigling D."/>
            <person name="Ford K.L."/>
            <person name="Foster G.D."/>
            <person name="Pangilinan J."/>
            <person name="Papanicolaou A."/>
            <person name="Barry K."/>
            <person name="LaButti K."/>
            <person name="Viragh M."/>
            <person name="Koriabine M."/>
            <person name="Yan M."/>
            <person name="Riley R."/>
            <person name="Champramary S."/>
            <person name="Plett K.L."/>
            <person name="Tsai I.J."/>
            <person name="Slot J."/>
            <person name="Sipos G."/>
            <person name="Plett J."/>
            <person name="Nagy L.G."/>
            <person name="Grigoriev I.V."/>
        </authorList>
    </citation>
    <scope>NUCLEOTIDE SEQUENCE</scope>
    <source>
        <strain evidence="1">FPL87.14</strain>
    </source>
</reference>
<organism evidence="1 2">
    <name type="scientific">Armillaria borealis</name>
    <dbReference type="NCBI Taxonomy" id="47425"/>
    <lineage>
        <taxon>Eukaryota</taxon>
        <taxon>Fungi</taxon>
        <taxon>Dikarya</taxon>
        <taxon>Basidiomycota</taxon>
        <taxon>Agaricomycotina</taxon>
        <taxon>Agaricomycetes</taxon>
        <taxon>Agaricomycetidae</taxon>
        <taxon>Agaricales</taxon>
        <taxon>Marasmiineae</taxon>
        <taxon>Physalacriaceae</taxon>
        <taxon>Armillaria</taxon>
    </lineage>
</organism>
<feature type="non-terminal residue" evidence="1">
    <location>
        <position position="120"/>
    </location>
</feature>
<comment type="caution">
    <text evidence="1">The sequence shown here is derived from an EMBL/GenBank/DDBJ whole genome shotgun (WGS) entry which is preliminary data.</text>
</comment>
<evidence type="ECO:0000313" key="1">
    <source>
        <dbReference type="EMBL" id="KAK0437481.1"/>
    </source>
</evidence>
<dbReference type="EMBL" id="JAUEPT010000048">
    <property type="protein sequence ID" value="KAK0437481.1"/>
    <property type="molecule type" value="Genomic_DNA"/>
</dbReference>
<accession>A0AA39J7B9</accession>
<gene>
    <name evidence="1" type="ORF">EV421DRAFT_1678599</name>
</gene>
<keyword evidence="2" id="KW-1185">Reference proteome</keyword>
<name>A0AA39J7B9_9AGAR</name>
<evidence type="ECO:0000313" key="2">
    <source>
        <dbReference type="Proteomes" id="UP001175226"/>
    </source>
</evidence>
<dbReference type="AlphaFoldDB" id="A0AA39J7B9"/>
<dbReference type="Proteomes" id="UP001175226">
    <property type="component" value="Unassembled WGS sequence"/>
</dbReference>
<sequence>WHLIKRDEGTEEAEEIVFMMNRVICSTDLPPMHRIPKSMNNKSIIIVQNVTITGLNATFFAKVMEMIKEINLMAQCKFKEETLELWIPGNFQGMDSLKCTNRYFRRLCTDKKDASIPFLR</sequence>
<protein>
    <submittedName>
        <fullName evidence="1">Uncharacterized protein</fullName>
    </submittedName>
</protein>